<feature type="chain" id="PRO_5040391374" evidence="2">
    <location>
        <begin position="27"/>
        <end position="773"/>
    </location>
</feature>
<feature type="signal peptide" evidence="2">
    <location>
        <begin position="1"/>
        <end position="26"/>
    </location>
</feature>
<dbReference type="AlphaFoldDB" id="A0A9N8ER11"/>
<protein>
    <submittedName>
        <fullName evidence="3">Peptidase C11, clostripain</fullName>
    </submittedName>
</protein>
<dbReference type="EMBL" id="CAICTM010001543">
    <property type="protein sequence ID" value="CAB9524499.1"/>
    <property type="molecule type" value="Genomic_DNA"/>
</dbReference>
<evidence type="ECO:0000313" key="4">
    <source>
        <dbReference type="Proteomes" id="UP001153069"/>
    </source>
</evidence>
<proteinExistence type="predicted"/>
<accession>A0A9N8ER11</accession>
<evidence type="ECO:0000256" key="1">
    <source>
        <dbReference type="SAM" id="MobiDB-lite"/>
    </source>
</evidence>
<keyword evidence="2" id="KW-0732">Signal</keyword>
<comment type="caution">
    <text evidence="3">The sequence shown here is derived from an EMBL/GenBank/DDBJ whole genome shotgun (WGS) entry which is preliminary data.</text>
</comment>
<sequence>MFGVAMRKLLLVPLLMGVFPITSTDAKTCLMMYQLADNNLEFFIRQDYAELASSAVIRSEDLRVWVYYDAFSGTALPSTVDENGNPVGAFTGSRYITFDRSIGQMRVVRTFDSEINSDSPDTIREYLETALTDCLDNGFDSLMAVFSSHAGGFFGYGGDEHPAMRRLQPQTNQNVARAIRDALDNAAGGRKLDVLGFDACNMLAFGAADDYGEADVATYLLASEGLEPGHGWAYQFLRSAPDALTLATEIVATFVSRTQGSNFHQTPKTLAILDLQKFFVFLDAFEDFLGRLLPVLQAGDVTLHASVARSRTSAVSYEGILDSIGAIQPTSLDIGSWMAILAQLCNPGGDLGTSFQSARDTYADMFYYLSTGPGTPVGTGMHVLWPNQQVYFTQKPTFDTILFSDSRYSTLAAPNFRAFLQWFLENNNPGTGGTDTVCGGPSAVPVVEMPDPNVLIYGDTGTLNLETELFEVNAEIGPLVDQMVIEYAIDLSTPLKPVLESRGYTPNSTEYLYLKGGDLIGEYSGSNFTTSWDQNFYFLNISGIDQFEALYVSDGGDGSKRVHAMYFPEDKREEVSRLGFLDYLFFDFEYWADQGAVFSYLLFSVNETEGRINDNLSLFINDGNTYFEQPRENGGMLMPMVYIDAFIQDRNLTVLPGGFNQTVIDWSTELNYNILTTNTSSVFRVIPATDAVMVNVYAFDHGNQERGPEIRRYDVYRPTRSASTGSQPGAEEAGGDSQLGAEAGGESAGASGSMLHHLTNALLLLVVGLFAAI</sequence>
<dbReference type="PANTHER" id="PTHR37835">
    <property type="entry name" value="ALPHA-CLOSTRIPAIN"/>
    <property type="match status" value="1"/>
</dbReference>
<name>A0A9N8ER11_9STRA</name>
<dbReference type="Proteomes" id="UP001153069">
    <property type="component" value="Unassembled WGS sequence"/>
</dbReference>
<gene>
    <name evidence="3" type="ORF">SEMRO_1545_G281290.1</name>
</gene>
<evidence type="ECO:0000256" key="2">
    <source>
        <dbReference type="SAM" id="SignalP"/>
    </source>
</evidence>
<feature type="region of interest" description="Disordered" evidence="1">
    <location>
        <begin position="719"/>
        <end position="746"/>
    </location>
</feature>
<evidence type="ECO:0000313" key="3">
    <source>
        <dbReference type="EMBL" id="CAB9524499.1"/>
    </source>
</evidence>
<dbReference type="Gene3D" id="3.40.50.11970">
    <property type="match status" value="1"/>
</dbReference>
<dbReference type="InterPro" id="IPR005077">
    <property type="entry name" value="Peptidase_C11"/>
</dbReference>
<dbReference type="Pfam" id="PF03415">
    <property type="entry name" value="Peptidase_C11"/>
    <property type="match status" value="1"/>
</dbReference>
<organism evidence="3 4">
    <name type="scientific">Seminavis robusta</name>
    <dbReference type="NCBI Taxonomy" id="568900"/>
    <lineage>
        <taxon>Eukaryota</taxon>
        <taxon>Sar</taxon>
        <taxon>Stramenopiles</taxon>
        <taxon>Ochrophyta</taxon>
        <taxon>Bacillariophyta</taxon>
        <taxon>Bacillariophyceae</taxon>
        <taxon>Bacillariophycidae</taxon>
        <taxon>Naviculales</taxon>
        <taxon>Naviculaceae</taxon>
        <taxon>Seminavis</taxon>
    </lineage>
</organism>
<keyword evidence="4" id="KW-1185">Reference proteome</keyword>
<dbReference type="PANTHER" id="PTHR37835:SF1">
    <property type="entry name" value="ALPHA-CLOSTRIPAIN"/>
    <property type="match status" value="1"/>
</dbReference>
<dbReference type="OrthoDB" id="339125at2759"/>
<reference evidence="3" key="1">
    <citation type="submission" date="2020-06" db="EMBL/GenBank/DDBJ databases">
        <authorList>
            <consortium name="Plant Systems Biology data submission"/>
        </authorList>
    </citation>
    <scope>NUCLEOTIDE SEQUENCE</scope>
    <source>
        <strain evidence="3">D6</strain>
    </source>
</reference>